<dbReference type="EMBL" id="JACGWO010000005">
    <property type="protein sequence ID" value="KAK4427062.1"/>
    <property type="molecule type" value="Genomic_DNA"/>
</dbReference>
<feature type="region of interest" description="Disordered" evidence="1">
    <location>
        <begin position="45"/>
        <end position="103"/>
    </location>
</feature>
<evidence type="ECO:0000313" key="2">
    <source>
        <dbReference type="EMBL" id="KAK4427062.1"/>
    </source>
</evidence>
<feature type="compositionally biased region" description="Basic and acidic residues" evidence="1">
    <location>
        <begin position="75"/>
        <end position="89"/>
    </location>
</feature>
<feature type="compositionally biased region" description="Basic and acidic residues" evidence="1">
    <location>
        <begin position="55"/>
        <end position="68"/>
    </location>
</feature>
<reference evidence="2" key="2">
    <citation type="journal article" date="2024" name="Plant">
        <title>Genomic evolution and insights into agronomic trait innovations of Sesamum species.</title>
        <authorList>
            <person name="Miao H."/>
            <person name="Wang L."/>
            <person name="Qu L."/>
            <person name="Liu H."/>
            <person name="Sun Y."/>
            <person name="Le M."/>
            <person name="Wang Q."/>
            <person name="Wei S."/>
            <person name="Zheng Y."/>
            <person name="Lin W."/>
            <person name="Duan Y."/>
            <person name="Cao H."/>
            <person name="Xiong S."/>
            <person name="Wang X."/>
            <person name="Wei L."/>
            <person name="Li C."/>
            <person name="Ma Q."/>
            <person name="Ju M."/>
            <person name="Zhao R."/>
            <person name="Li G."/>
            <person name="Mu C."/>
            <person name="Tian Q."/>
            <person name="Mei H."/>
            <person name="Zhang T."/>
            <person name="Gao T."/>
            <person name="Zhang H."/>
        </authorList>
    </citation>
    <scope>NUCLEOTIDE SEQUENCE</scope>
    <source>
        <strain evidence="2">3651</strain>
    </source>
</reference>
<dbReference type="AlphaFoldDB" id="A0AAE1YBR0"/>
<comment type="caution">
    <text evidence="2">The sequence shown here is derived from an EMBL/GenBank/DDBJ whole genome shotgun (WGS) entry which is preliminary data.</text>
</comment>
<dbReference type="Proteomes" id="UP001293254">
    <property type="component" value="Unassembled WGS sequence"/>
</dbReference>
<keyword evidence="3" id="KW-1185">Reference proteome</keyword>
<evidence type="ECO:0000256" key="1">
    <source>
        <dbReference type="SAM" id="MobiDB-lite"/>
    </source>
</evidence>
<sequence length="140" mass="16172">MGDKDKQVATGPFGMYLANPLTAPELISISLNDMKTLFEEWATERGMVFPPPPPYHEERTFPPREEHAQPQPRQRGKEREHRAPLEEVNSRAISQPEEEEEELRRIDEISELSHQVDRLGCIIEDLRQPIMEPPPENVVP</sequence>
<accession>A0AAE1YBR0</accession>
<proteinExistence type="predicted"/>
<name>A0AAE1YBR0_9LAMI</name>
<gene>
    <name evidence="2" type="ORF">Salat_1475100</name>
</gene>
<evidence type="ECO:0000313" key="3">
    <source>
        <dbReference type="Proteomes" id="UP001293254"/>
    </source>
</evidence>
<protein>
    <submittedName>
        <fullName evidence="2">Uncharacterized protein</fullName>
    </submittedName>
</protein>
<organism evidence="2 3">
    <name type="scientific">Sesamum alatum</name>
    <dbReference type="NCBI Taxonomy" id="300844"/>
    <lineage>
        <taxon>Eukaryota</taxon>
        <taxon>Viridiplantae</taxon>
        <taxon>Streptophyta</taxon>
        <taxon>Embryophyta</taxon>
        <taxon>Tracheophyta</taxon>
        <taxon>Spermatophyta</taxon>
        <taxon>Magnoliopsida</taxon>
        <taxon>eudicotyledons</taxon>
        <taxon>Gunneridae</taxon>
        <taxon>Pentapetalae</taxon>
        <taxon>asterids</taxon>
        <taxon>lamiids</taxon>
        <taxon>Lamiales</taxon>
        <taxon>Pedaliaceae</taxon>
        <taxon>Sesamum</taxon>
    </lineage>
</organism>
<reference evidence="2" key="1">
    <citation type="submission" date="2020-06" db="EMBL/GenBank/DDBJ databases">
        <authorList>
            <person name="Li T."/>
            <person name="Hu X."/>
            <person name="Zhang T."/>
            <person name="Song X."/>
            <person name="Zhang H."/>
            <person name="Dai N."/>
            <person name="Sheng W."/>
            <person name="Hou X."/>
            <person name="Wei L."/>
        </authorList>
    </citation>
    <scope>NUCLEOTIDE SEQUENCE</scope>
    <source>
        <strain evidence="2">3651</strain>
        <tissue evidence="2">Leaf</tissue>
    </source>
</reference>